<accession>A0A2G5NVB9</accession>
<dbReference type="AlphaFoldDB" id="A0A2G5NVB9"/>
<dbReference type="GO" id="GO:0016887">
    <property type="term" value="F:ATP hydrolysis activity"/>
    <property type="evidence" value="ECO:0007669"/>
    <property type="project" value="InterPro"/>
</dbReference>
<dbReference type="SMART" id="SM00382">
    <property type="entry name" value="AAA"/>
    <property type="match status" value="1"/>
</dbReference>
<keyword evidence="3 5" id="KW-0067">ATP-binding</keyword>
<dbReference type="InterPro" id="IPR027417">
    <property type="entry name" value="P-loop_NTPase"/>
</dbReference>
<dbReference type="EMBL" id="MJBI02000008">
    <property type="protein sequence ID" value="RAI79428.1"/>
    <property type="molecule type" value="Genomic_DNA"/>
</dbReference>
<evidence type="ECO:0000313" key="6">
    <source>
        <dbReference type="Proteomes" id="UP000229523"/>
    </source>
</evidence>
<comment type="caution">
    <text evidence="5">The sequence shown here is derived from an EMBL/GenBank/DDBJ whole genome shotgun (WGS) entry which is preliminary data.</text>
</comment>
<dbReference type="InterPro" id="IPR017871">
    <property type="entry name" value="ABC_transporter-like_CS"/>
</dbReference>
<dbReference type="PANTHER" id="PTHR42939:SF5">
    <property type="entry name" value="ABC-TYPE TRANSPORTER ATP-BINDING PROTEIN ECSA"/>
    <property type="match status" value="1"/>
</dbReference>
<sequence>MTVKVSNLTGGYGNQPVIHNIDFELAQGQIIGLIGLNGAGKSTTIKNMLGLLRPLEGDIEINGYKLSSDPFKYRSELSYIPESPVLYDELTLEEHIDMTAMAYNIDAEVAMERAMPILKIFRLEDKLKQFPAHFSKGMKQKVMIICAFIPEPSLHIIDEPFLGLDPLGIQSMLDLMVKAREAGRTVLMSTHILTTAERYCDSFLLMHHGKLIGKGTLNDLRMQFNMPNATLDEIYIYATGDAHE</sequence>
<dbReference type="CDD" id="cd03230">
    <property type="entry name" value="ABC_DR_subfamily_A"/>
    <property type="match status" value="1"/>
</dbReference>
<gene>
    <name evidence="5" type="ORF">BFS35_011910</name>
</gene>
<dbReference type="InterPro" id="IPR003439">
    <property type="entry name" value="ABC_transporter-like_ATP-bd"/>
</dbReference>
<evidence type="ECO:0000256" key="3">
    <source>
        <dbReference type="ARBA" id="ARBA00022840"/>
    </source>
</evidence>
<dbReference type="Proteomes" id="UP000229523">
    <property type="component" value="Unassembled WGS sequence"/>
</dbReference>
<dbReference type="GO" id="GO:0005524">
    <property type="term" value="F:ATP binding"/>
    <property type="evidence" value="ECO:0007669"/>
    <property type="project" value="UniProtKB-KW"/>
</dbReference>
<evidence type="ECO:0000259" key="4">
    <source>
        <dbReference type="PROSITE" id="PS50893"/>
    </source>
</evidence>
<dbReference type="InterPro" id="IPR003593">
    <property type="entry name" value="AAA+_ATPase"/>
</dbReference>
<reference evidence="5 6" key="1">
    <citation type="journal article" date="2018" name="Front. Microbiol.">
        <title>Description and Comparative Genomics of Macrococcus caseolyticus subsp. hominis subsp. nov., Macrococcus goetzii sp. nov., Macrococcus epidermidis sp. nov., and Macrococcus bohemicus sp. nov., Novel Macrococci From Human Clinical Material With Virulence Potential and Suspected Uptake of Foreign DNA by Natural Transformation.</title>
        <authorList>
            <person name="Maslanova I."/>
            <person name="Wertheimer Z."/>
            <person name="Sedlacek I."/>
            <person name="Svec P."/>
            <person name="Indrakova A."/>
            <person name="Kovarovic V."/>
            <person name="Schumann P."/>
            <person name="Sproer C."/>
            <person name="Kralova S."/>
            <person name="Sedo O."/>
            <person name="Kristofova L."/>
            <person name="Vrbovska V."/>
            <person name="Fuzik T."/>
            <person name="Petras P."/>
            <person name="Zdrahal Z."/>
            <person name="Ruzickova V."/>
            <person name="Doskar J."/>
            <person name="Pantucek R."/>
        </authorList>
    </citation>
    <scope>NUCLEOTIDE SEQUENCE [LARGE SCALE GENOMIC DNA]</scope>
    <source>
        <strain evidence="5 6">CCM 4927</strain>
    </source>
</reference>
<dbReference type="PROSITE" id="PS00211">
    <property type="entry name" value="ABC_TRANSPORTER_1"/>
    <property type="match status" value="1"/>
</dbReference>
<dbReference type="Pfam" id="PF00005">
    <property type="entry name" value="ABC_tran"/>
    <property type="match status" value="1"/>
</dbReference>
<dbReference type="SUPFAM" id="SSF52540">
    <property type="entry name" value="P-loop containing nucleoside triphosphate hydrolases"/>
    <property type="match status" value="1"/>
</dbReference>
<feature type="domain" description="ABC transporter" evidence="4">
    <location>
        <begin position="3"/>
        <end position="233"/>
    </location>
</feature>
<dbReference type="PANTHER" id="PTHR42939">
    <property type="entry name" value="ABC TRANSPORTER ATP-BINDING PROTEIN ALBC-RELATED"/>
    <property type="match status" value="1"/>
</dbReference>
<dbReference type="Gene3D" id="3.40.50.300">
    <property type="entry name" value="P-loop containing nucleotide triphosphate hydrolases"/>
    <property type="match status" value="1"/>
</dbReference>
<keyword evidence="1" id="KW-0813">Transport</keyword>
<evidence type="ECO:0000256" key="2">
    <source>
        <dbReference type="ARBA" id="ARBA00022741"/>
    </source>
</evidence>
<proteinExistence type="predicted"/>
<evidence type="ECO:0000313" key="5">
    <source>
        <dbReference type="EMBL" id="RAI79428.1"/>
    </source>
</evidence>
<dbReference type="InterPro" id="IPR051782">
    <property type="entry name" value="ABC_Transporter_VariousFunc"/>
</dbReference>
<protein>
    <submittedName>
        <fullName evidence="5">ABC transporter ATP-binding protein</fullName>
    </submittedName>
</protein>
<organism evidence="5 6">
    <name type="scientific">Macrococcoides goetzii</name>
    <dbReference type="NCBI Taxonomy" id="1891097"/>
    <lineage>
        <taxon>Bacteria</taxon>
        <taxon>Bacillati</taxon>
        <taxon>Bacillota</taxon>
        <taxon>Bacilli</taxon>
        <taxon>Bacillales</taxon>
        <taxon>Staphylococcaceae</taxon>
        <taxon>Macrococcoides</taxon>
    </lineage>
</organism>
<dbReference type="PROSITE" id="PS50893">
    <property type="entry name" value="ABC_TRANSPORTER_2"/>
    <property type="match status" value="1"/>
</dbReference>
<dbReference type="RefSeq" id="WP_099576781.1">
    <property type="nucleotide sequence ID" value="NZ_MJBI02000008.1"/>
</dbReference>
<keyword evidence="6" id="KW-1185">Reference proteome</keyword>
<evidence type="ECO:0000256" key="1">
    <source>
        <dbReference type="ARBA" id="ARBA00022448"/>
    </source>
</evidence>
<name>A0A2G5NVB9_9STAP</name>
<keyword evidence="2" id="KW-0547">Nucleotide-binding</keyword>